<dbReference type="InterPro" id="IPR008711">
    <property type="entry name" value="Recombinase_NinB"/>
</dbReference>
<dbReference type="Pfam" id="PF05772">
    <property type="entry name" value="NinB"/>
    <property type="match status" value="1"/>
</dbReference>
<gene>
    <name evidence="1" type="ORF">I5U16_01835</name>
</gene>
<evidence type="ECO:0000313" key="2">
    <source>
        <dbReference type="Proteomes" id="UP000635335"/>
    </source>
</evidence>
<protein>
    <submittedName>
        <fullName evidence="1">Recombination protein NinB</fullName>
    </submittedName>
</protein>
<dbReference type="Proteomes" id="UP000635335">
    <property type="component" value="Unassembled WGS sequence"/>
</dbReference>
<evidence type="ECO:0000313" key="1">
    <source>
        <dbReference type="EMBL" id="MBH1918899.1"/>
    </source>
</evidence>
<keyword evidence="2" id="KW-1185">Reference proteome</keyword>
<dbReference type="SUPFAM" id="SSF103370">
    <property type="entry name" value="NinB"/>
    <property type="match status" value="1"/>
</dbReference>
<dbReference type="InterPro" id="IPR036619">
    <property type="entry name" value="NinB_sf"/>
</dbReference>
<name>A0ABS0LWA1_9GAMM</name>
<dbReference type="EMBL" id="JADUMB010000001">
    <property type="protein sequence ID" value="MBH1918899.1"/>
    <property type="molecule type" value="Genomic_DNA"/>
</dbReference>
<proteinExistence type="predicted"/>
<dbReference type="RefSeq" id="WP_197667221.1">
    <property type="nucleotide sequence ID" value="NZ_JADUMB010000001.1"/>
</dbReference>
<dbReference type="Gene3D" id="1.10.3790.10">
    <property type="entry name" value="NinB"/>
    <property type="match status" value="1"/>
</dbReference>
<comment type="caution">
    <text evidence="1">The sequence shown here is derived from an EMBL/GenBank/DDBJ whole genome shotgun (WGS) entry which is preliminary data.</text>
</comment>
<accession>A0ABS0LWA1</accession>
<sequence>MAKQVFYLRSTQIRQNLKNFIDSLPLNPDKPLAVTIQEPTRSLDQNAKLWATLRDISEQVVWYGRKMSSESWKCVFTAALKKQETVPGIDGGFVVLGQSTSKMTVGEMRDLIELINAFGAEHGVKFSDESRLAIEWANRYGDKVA</sequence>
<organism evidence="1 2">
    <name type="scientific">Serratia surfactantfaciens</name>
    <dbReference type="NCBI Taxonomy" id="2741499"/>
    <lineage>
        <taxon>Bacteria</taxon>
        <taxon>Pseudomonadati</taxon>
        <taxon>Pseudomonadota</taxon>
        <taxon>Gammaproteobacteria</taxon>
        <taxon>Enterobacterales</taxon>
        <taxon>Yersiniaceae</taxon>
        <taxon>Serratia</taxon>
    </lineage>
</organism>
<reference evidence="1 2" key="1">
    <citation type="submission" date="2020-11" db="EMBL/GenBank/DDBJ databases">
        <title>Enhanced detection system for hospital associated transmission using whole genome sequencing surveillance.</title>
        <authorList>
            <person name="Harrison L.H."/>
            <person name="Van Tyne D."/>
            <person name="Marsh J.W."/>
            <person name="Griffith M.P."/>
            <person name="Snyder D.J."/>
            <person name="Cooper V.S."/>
            <person name="Mustapha M."/>
        </authorList>
    </citation>
    <scope>NUCLEOTIDE SEQUENCE [LARGE SCALE GENOMIC DNA]</scope>
    <source>
        <strain evidence="1 2">SER00227</strain>
    </source>
</reference>